<feature type="transmembrane region" description="Helical" evidence="1">
    <location>
        <begin position="44"/>
        <end position="65"/>
    </location>
</feature>
<evidence type="ECO:0000313" key="3">
    <source>
        <dbReference type="EMBL" id="MFC3460521.1"/>
    </source>
</evidence>
<feature type="transmembrane region" description="Helical" evidence="1">
    <location>
        <begin position="203"/>
        <end position="228"/>
    </location>
</feature>
<dbReference type="InterPro" id="IPR018677">
    <property type="entry name" value="DUF2157"/>
</dbReference>
<dbReference type="Pfam" id="PF09925">
    <property type="entry name" value="DUF2157"/>
    <property type="match status" value="1"/>
</dbReference>
<accession>A0ABV7PQE2</accession>
<dbReference type="Proteomes" id="UP001595665">
    <property type="component" value="Unassembled WGS sequence"/>
</dbReference>
<keyword evidence="1" id="KW-0812">Transmembrane</keyword>
<feature type="transmembrane region" description="Helical" evidence="1">
    <location>
        <begin position="123"/>
        <end position="139"/>
    </location>
</feature>
<comment type="caution">
    <text evidence="3">The sequence shown here is derived from an EMBL/GenBank/DDBJ whole genome shotgun (WGS) entry which is preliminary data.</text>
</comment>
<feature type="transmembrane region" description="Helical" evidence="1">
    <location>
        <begin position="98"/>
        <end position="117"/>
    </location>
</feature>
<dbReference type="RefSeq" id="WP_312549125.1">
    <property type="nucleotide sequence ID" value="NZ_JBHRVV010000001.1"/>
</dbReference>
<keyword evidence="1" id="KW-1133">Transmembrane helix</keyword>
<protein>
    <submittedName>
        <fullName evidence="3">DUF2157 domain-containing protein</fullName>
    </submittedName>
</protein>
<reference evidence="4" key="1">
    <citation type="journal article" date="2019" name="Int. J. Syst. Evol. Microbiol.">
        <title>The Global Catalogue of Microorganisms (GCM) 10K type strain sequencing project: providing services to taxonomists for standard genome sequencing and annotation.</title>
        <authorList>
            <consortium name="The Broad Institute Genomics Platform"/>
            <consortium name="The Broad Institute Genome Sequencing Center for Infectious Disease"/>
            <person name="Wu L."/>
            <person name="Ma J."/>
        </authorList>
    </citation>
    <scope>NUCLEOTIDE SEQUENCE [LARGE SCALE GENOMIC DNA]</scope>
    <source>
        <strain evidence="4">CCM 7480</strain>
    </source>
</reference>
<keyword evidence="1" id="KW-0472">Membrane</keyword>
<proteinExistence type="predicted"/>
<gene>
    <name evidence="3" type="ORF">ACFOPH_20070</name>
</gene>
<dbReference type="EMBL" id="JBHRVV010000001">
    <property type="protein sequence ID" value="MFC3460521.1"/>
    <property type="molecule type" value="Genomic_DNA"/>
</dbReference>
<feature type="domain" description="DUF2157" evidence="2">
    <location>
        <begin position="10"/>
        <end position="147"/>
    </location>
</feature>
<sequence length="303" mass="31925">MHTRLAILDLVARHRFDAATFAALRRLAGLDRRPVLSLPLVRRALASIAALLGGLGLIFFVAANWHSLGRAGQFGLLQGFTLLTCAGAALLPRARAPLSLLGLLAIGGLFAYFGQTYQTGADAWQLFALWTALALPLALGARSDVVWAAWVIVASAAIATWSWSLGYRFPRDPVTALLATGLACLMSKPLQRFTGAGVVPFDLAVLVATAWLAASSSFVSLLILLAACGLLAQRAFFDVVALSTVALGLLFVVLSEAAEKLLSSSWEIGAVFLLALLALAALAGAVRGILFLNNSYRQQGEAP</sequence>
<evidence type="ECO:0000259" key="2">
    <source>
        <dbReference type="Pfam" id="PF09925"/>
    </source>
</evidence>
<evidence type="ECO:0000313" key="4">
    <source>
        <dbReference type="Proteomes" id="UP001595665"/>
    </source>
</evidence>
<name>A0ABV7PQE2_9BURK</name>
<feature type="transmembrane region" description="Helical" evidence="1">
    <location>
        <begin position="266"/>
        <end position="290"/>
    </location>
</feature>
<feature type="transmembrane region" description="Helical" evidence="1">
    <location>
        <begin position="235"/>
        <end position="254"/>
    </location>
</feature>
<evidence type="ECO:0000256" key="1">
    <source>
        <dbReference type="SAM" id="Phobius"/>
    </source>
</evidence>
<keyword evidence="4" id="KW-1185">Reference proteome</keyword>
<feature type="transmembrane region" description="Helical" evidence="1">
    <location>
        <begin position="146"/>
        <end position="164"/>
    </location>
</feature>
<feature type="transmembrane region" description="Helical" evidence="1">
    <location>
        <begin position="71"/>
        <end position="91"/>
    </location>
</feature>
<organism evidence="3 4">
    <name type="scientific">Massilia haematophila</name>
    <dbReference type="NCBI Taxonomy" id="457923"/>
    <lineage>
        <taxon>Bacteria</taxon>
        <taxon>Pseudomonadati</taxon>
        <taxon>Pseudomonadota</taxon>
        <taxon>Betaproteobacteria</taxon>
        <taxon>Burkholderiales</taxon>
        <taxon>Oxalobacteraceae</taxon>
        <taxon>Telluria group</taxon>
        <taxon>Massilia</taxon>
    </lineage>
</organism>